<reference evidence="2" key="2">
    <citation type="submission" date="2025-09" db="UniProtKB">
        <authorList>
            <consortium name="Ensembl"/>
        </authorList>
    </citation>
    <scope>IDENTIFICATION</scope>
</reference>
<dbReference type="GO" id="GO:0003700">
    <property type="term" value="F:DNA-binding transcription factor activity"/>
    <property type="evidence" value="ECO:0007669"/>
    <property type="project" value="InterPro"/>
</dbReference>
<name>A0A8C6XSM8_NAJNA</name>
<reference evidence="2" key="1">
    <citation type="submission" date="2025-08" db="UniProtKB">
        <authorList>
            <consortium name="Ensembl"/>
        </authorList>
    </citation>
    <scope>IDENTIFICATION</scope>
</reference>
<evidence type="ECO:0000313" key="2">
    <source>
        <dbReference type="Ensembl" id="ENSNNAP00000018982.1"/>
    </source>
</evidence>
<dbReference type="AlphaFoldDB" id="A0A8C6XSM8"/>
<evidence type="ECO:0000313" key="3">
    <source>
        <dbReference type="Proteomes" id="UP000694559"/>
    </source>
</evidence>
<dbReference type="SUPFAM" id="SSF57959">
    <property type="entry name" value="Leucine zipper domain"/>
    <property type="match status" value="1"/>
</dbReference>
<feature type="signal peptide" evidence="1">
    <location>
        <begin position="1"/>
        <end position="18"/>
    </location>
</feature>
<protein>
    <submittedName>
        <fullName evidence="2">Uncharacterized protein</fullName>
    </submittedName>
</protein>
<dbReference type="OrthoDB" id="10032067at2759"/>
<feature type="chain" id="PRO_5034902179" evidence="1">
    <location>
        <begin position="19"/>
        <end position="141"/>
    </location>
</feature>
<dbReference type="Proteomes" id="UP000694559">
    <property type="component" value="Unplaced"/>
</dbReference>
<dbReference type="InterPro" id="IPR046347">
    <property type="entry name" value="bZIP_sf"/>
</dbReference>
<accession>A0A8C6XSM8</accession>
<keyword evidence="1" id="KW-0732">Signal</keyword>
<keyword evidence="3" id="KW-1185">Reference proteome</keyword>
<proteinExistence type="predicted"/>
<organism evidence="2 3">
    <name type="scientific">Naja naja</name>
    <name type="common">Indian cobra</name>
    <dbReference type="NCBI Taxonomy" id="35670"/>
    <lineage>
        <taxon>Eukaryota</taxon>
        <taxon>Metazoa</taxon>
        <taxon>Chordata</taxon>
        <taxon>Craniata</taxon>
        <taxon>Vertebrata</taxon>
        <taxon>Euteleostomi</taxon>
        <taxon>Lepidosauria</taxon>
        <taxon>Squamata</taxon>
        <taxon>Bifurcata</taxon>
        <taxon>Unidentata</taxon>
        <taxon>Episquamata</taxon>
        <taxon>Toxicofera</taxon>
        <taxon>Serpentes</taxon>
        <taxon>Colubroidea</taxon>
        <taxon>Elapidae</taxon>
        <taxon>Elapinae</taxon>
        <taxon>Naja</taxon>
    </lineage>
</organism>
<dbReference type="Ensembl" id="ENSNNAT00000019932.1">
    <property type="protein sequence ID" value="ENSNNAP00000018982.1"/>
    <property type="gene ID" value="ENSNNAG00000012702.1"/>
</dbReference>
<sequence length="141" mass="15810">MALSFLSYLLCWIDCTFLHREPHFPYPNNRVGRDLGGLLVQPSAQAGNPVPFQTNACSLSLPCSNPKGKKSVNKDSLEYRLCHERNNIAVRKSHDKAKCQVMEMHSRTAKNCATQNIVYVKKILGQYLGCWQQPVSTISAS</sequence>
<dbReference type="Gene3D" id="1.20.5.170">
    <property type="match status" value="1"/>
</dbReference>
<evidence type="ECO:0000256" key="1">
    <source>
        <dbReference type="SAM" id="SignalP"/>
    </source>
</evidence>